<gene>
    <name evidence="1" type="ORF">Pmar_PMAR020784</name>
</gene>
<evidence type="ECO:0000313" key="2">
    <source>
        <dbReference type="Proteomes" id="UP000007800"/>
    </source>
</evidence>
<reference evidence="1 2" key="1">
    <citation type="submission" date="2008-07" db="EMBL/GenBank/DDBJ databases">
        <authorList>
            <person name="El-Sayed N."/>
            <person name="Caler E."/>
            <person name="Inman J."/>
            <person name="Amedeo P."/>
            <person name="Hass B."/>
            <person name="Wortman J."/>
        </authorList>
    </citation>
    <scope>NUCLEOTIDE SEQUENCE [LARGE SCALE GENOMIC DNA]</scope>
    <source>
        <strain evidence="2">ATCC 50983 / TXsc</strain>
    </source>
</reference>
<dbReference type="Proteomes" id="UP000007800">
    <property type="component" value="Unassembled WGS sequence"/>
</dbReference>
<keyword evidence="2" id="KW-1185">Reference proteome</keyword>
<accession>C5KQU7</accession>
<organism evidence="2">
    <name type="scientific">Perkinsus marinus (strain ATCC 50983 / TXsc)</name>
    <dbReference type="NCBI Taxonomy" id="423536"/>
    <lineage>
        <taxon>Eukaryota</taxon>
        <taxon>Sar</taxon>
        <taxon>Alveolata</taxon>
        <taxon>Perkinsozoa</taxon>
        <taxon>Perkinsea</taxon>
        <taxon>Perkinsida</taxon>
        <taxon>Perkinsidae</taxon>
        <taxon>Perkinsus</taxon>
    </lineage>
</organism>
<dbReference type="InParanoid" id="C5KQU7"/>
<dbReference type="GeneID" id="9056968"/>
<dbReference type="AlphaFoldDB" id="C5KQU7"/>
<evidence type="ECO:0000313" key="1">
    <source>
        <dbReference type="EMBL" id="EER13193.1"/>
    </source>
</evidence>
<sequence length="59" mass="6265">MVAKGTATCLSSSSTIPSTIGILKRSLSELGIQGDHITSNTYSLAYKKLMDRARFGGTE</sequence>
<proteinExistence type="predicted"/>
<dbReference type="EMBL" id="GG675521">
    <property type="protein sequence ID" value="EER13193.1"/>
    <property type="molecule type" value="Genomic_DNA"/>
</dbReference>
<protein>
    <submittedName>
        <fullName evidence="1">Uncharacterized protein</fullName>
    </submittedName>
</protein>
<name>C5KQU7_PERM5</name>
<dbReference type="RefSeq" id="XP_002781398.1">
    <property type="nucleotide sequence ID" value="XM_002781352.1"/>
</dbReference>